<dbReference type="Pfam" id="PF24681">
    <property type="entry name" value="Kelch_KLHDC2_KLHL20_DRC7"/>
    <property type="match status" value="1"/>
</dbReference>
<dbReference type="PANTHER" id="PTHR46093:SF13">
    <property type="entry name" value="RAB9 EFFECTOR PROTEIN WITH KELCH MOTIFS"/>
    <property type="match status" value="1"/>
</dbReference>
<dbReference type="Proteomes" id="UP000236333">
    <property type="component" value="Unassembled WGS sequence"/>
</dbReference>
<accession>A0A2J8A491</accession>
<keyword evidence="4" id="KW-1185">Reference proteome</keyword>
<dbReference type="SUPFAM" id="SSF117281">
    <property type="entry name" value="Kelch motif"/>
    <property type="match status" value="1"/>
</dbReference>
<reference evidence="3 4" key="1">
    <citation type="journal article" date="2017" name="Mol. Biol. Evol.">
        <title>The 4-celled Tetrabaena socialis nuclear genome reveals the essential components for genetic control of cell number at the origin of multicellularity in the volvocine lineage.</title>
        <authorList>
            <person name="Featherston J."/>
            <person name="Arakaki Y."/>
            <person name="Hanschen E.R."/>
            <person name="Ferris P.J."/>
            <person name="Michod R.E."/>
            <person name="Olson B.J.S.C."/>
            <person name="Nozaki H."/>
            <person name="Durand P.M."/>
        </authorList>
    </citation>
    <scope>NUCLEOTIDE SEQUENCE [LARGE SCALE GENOMIC DNA]</scope>
    <source>
        <strain evidence="3 4">NIES-571</strain>
    </source>
</reference>
<proteinExistence type="predicted"/>
<name>A0A2J8A491_9CHLO</name>
<evidence type="ECO:0000313" key="3">
    <source>
        <dbReference type="EMBL" id="PNH07325.1"/>
    </source>
</evidence>
<dbReference type="Gene3D" id="2.120.10.80">
    <property type="entry name" value="Kelch-type beta propeller"/>
    <property type="match status" value="2"/>
</dbReference>
<dbReference type="InterPro" id="IPR015915">
    <property type="entry name" value="Kelch-typ_b-propeller"/>
</dbReference>
<comment type="caution">
    <text evidence="3">The sequence shown here is derived from an EMBL/GenBank/DDBJ whole genome shotgun (WGS) entry which is preliminary data.</text>
</comment>
<dbReference type="AlphaFoldDB" id="A0A2J8A491"/>
<organism evidence="3 4">
    <name type="scientific">Tetrabaena socialis</name>
    <dbReference type="NCBI Taxonomy" id="47790"/>
    <lineage>
        <taxon>Eukaryota</taxon>
        <taxon>Viridiplantae</taxon>
        <taxon>Chlorophyta</taxon>
        <taxon>core chlorophytes</taxon>
        <taxon>Chlorophyceae</taxon>
        <taxon>CS clade</taxon>
        <taxon>Chlamydomonadales</taxon>
        <taxon>Tetrabaenaceae</taxon>
        <taxon>Tetrabaena</taxon>
    </lineage>
</organism>
<sequence length="246" mass="25668">MLALSDPARRNARPRFAMCALPDGSGRLLLHTHRCAEDVLLLETAAQPQARLSKAAVRGSAAGSPSPPSRGLHTLTVAAAPPDESGGNPCRTALYLYGGAPQSGPMFGDLWVLDVDSMTWRQLQPEGPAPHARCSHTAAAAGGASASSSASPAGGAGRYLVVAGGSYYTEPGRLQPLADVAVYDTQANRWVEAAVEGPLPSPRNAAILAPLRSTVDGGSRFVLHGGWWPFVETYNDTYILTVKEAA</sequence>
<gene>
    <name evidence="3" type="ORF">TSOC_006226</name>
</gene>
<dbReference type="OrthoDB" id="10251809at2759"/>
<dbReference type="PANTHER" id="PTHR46093">
    <property type="entry name" value="ACYL-COA-BINDING DOMAIN-CONTAINING PROTEIN 5"/>
    <property type="match status" value="1"/>
</dbReference>
<keyword evidence="2" id="KW-0677">Repeat</keyword>
<dbReference type="EMBL" id="PGGS01000186">
    <property type="protein sequence ID" value="PNH07325.1"/>
    <property type="molecule type" value="Genomic_DNA"/>
</dbReference>
<keyword evidence="1" id="KW-0880">Kelch repeat</keyword>
<evidence type="ECO:0000256" key="1">
    <source>
        <dbReference type="ARBA" id="ARBA00022441"/>
    </source>
</evidence>
<protein>
    <submittedName>
        <fullName evidence="3">Acyl-CoA-binding domain-containing protein 5</fullName>
    </submittedName>
</protein>
<evidence type="ECO:0000256" key="2">
    <source>
        <dbReference type="ARBA" id="ARBA00022737"/>
    </source>
</evidence>
<evidence type="ECO:0000313" key="4">
    <source>
        <dbReference type="Proteomes" id="UP000236333"/>
    </source>
</evidence>